<feature type="domain" description="Clp R" evidence="2">
    <location>
        <begin position="2"/>
        <end position="176"/>
    </location>
</feature>
<dbReference type="PROSITE" id="PS51903">
    <property type="entry name" value="CLP_R"/>
    <property type="match status" value="1"/>
</dbReference>
<protein>
    <recommendedName>
        <fullName evidence="2">Clp R domain-containing protein</fullName>
    </recommendedName>
</protein>
<dbReference type="EMBL" id="BAAAYX010000009">
    <property type="protein sequence ID" value="GAA3705853.1"/>
    <property type="molecule type" value="Genomic_DNA"/>
</dbReference>
<dbReference type="Pfam" id="PF02861">
    <property type="entry name" value="Clp_N"/>
    <property type="match status" value="1"/>
</dbReference>
<dbReference type="Gene3D" id="1.10.1780.10">
    <property type="entry name" value="Clp, N-terminal domain"/>
    <property type="match status" value="2"/>
</dbReference>
<keyword evidence="1" id="KW-0677">Repeat</keyword>
<gene>
    <name evidence="3" type="ORF">GCM10022204_24280</name>
</gene>
<dbReference type="Proteomes" id="UP001500051">
    <property type="component" value="Unassembled WGS sequence"/>
</dbReference>
<dbReference type="InterPro" id="IPR004176">
    <property type="entry name" value="Clp_R_N"/>
</dbReference>
<keyword evidence="4" id="KW-1185">Reference proteome</keyword>
<evidence type="ECO:0000313" key="4">
    <source>
        <dbReference type="Proteomes" id="UP001500051"/>
    </source>
</evidence>
<sequence>MFEKFTAEAREAVVAAQEEARSTGAHAIDSRHVLLALVAGDRIAARTLDQVGVDPAAFAASLRAELCGLDTESLASIGIDLDAVRERADAVFGAGALDRGQRSPRKGHLPFAADGKQAMEQALREAVRLRSRRIDGRMLLLGLLRPGLPAESALASVLTEAGSDPSTLRQALEAAA</sequence>
<dbReference type="InterPro" id="IPR036628">
    <property type="entry name" value="Clp_N_dom_sf"/>
</dbReference>
<comment type="caution">
    <text evidence="3">The sequence shown here is derived from an EMBL/GenBank/DDBJ whole genome shotgun (WGS) entry which is preliminary data.</text>
</comment>
<organism evidence="3 4">
    <name type="scientific">Microlunatus aurantiacus</name>
    <dbReference type="NCBI Taxonomy" id="446786"/>
    <lineage>
        <taxon>Bacteria</taxon>
        <taxon>Bacillati</taxon>
        <taxon>Actinomycetota</taxon>
        <taxon>Actinomycetes</taxon>
        <taxon>Propionibacteriales</taxon>
        <taxon>Propionibacteriaceae</taxon>
        <taxon>Microlunatus</taxon>
    </lineage>
</organism>
<evidence type="ECO:0000259" key="2">
    <source>
        <dbReference type="PROSITE" id="PS51903"/>
    </source>
</evidence>
<evidence type="ECO:0000256" key="1">
    <source>
        <dbReference type="PROSITE-ProRule" id="PRU01251"/>
    </source>
</evidence>
<name>A0ABP7DHP8_9ACTN</name>
<proteinExistence type="predicted"/>
<accession>A0ABP7DHP8</accession>
<evidence type="ECO:0000313" key="3">
    <source>
        <dbReference type="EMBL" id="GAA3705853.1"/>
    </source>
</evidence>
<dbReference type="RefSeq" id="WP_344812627.1">
    <property type="nucleotide sequence ID" value="NZ_BAAAYX010000009.1"/>
</dbReference>
<reference evidence="4" key="1">
    <citation type="journal article" date="2019" name="Int. J. Syst. Evol. Microbiol.">
        <title>The Global Catalogue of Microorganisms (GCM) 10K type strain sequencing project: providing services to taxonomists for standard genome sequencing and annotation.</title>
        <authorList>
            <consortium name="The Broad Institute Genomics Platform"/>
            <consortium name="The Broad Institute Genome Sequencing Center for Infectious Disease"/>
            <person name="Wu L."/>
            <person name="Ma J."/>
        </authorList>
    </citation>
    <scope>NUCLEOTIDE SEQUENCE [LARGE SCALE GENOMIC DNA]</scope>
    <source>
        <strain evidence="4">JCM 16548</strain>
    </source>
</reference>
<dbReference type="SUPFAM" id="SSF81923">
    <property type="entry name" value="Double Clp-N motif"/>
    <property type="match status" value="2"/>
</dbReference>